<dbReference type="CDD" id="cd06464">
    <property type="entry name" value="ACD_sHsps-like"/>
    <property type="match status" value="1"/>
</dbReference>
<dbReference type="EMBL" id="KZ453122">
    <property type="protein sequence ID" value="PKA47633.1"/>
    <property type="molecule type" value="Genomic_DNA"/>
</dbReference>
<dbReference type="InterPro" id="IPR002068">
    <property type="entry name" value="A-crystallin/Hsp20_dom"/>
</dbReference>
<dbReference type="Proteomes" id="UP000236161">
    <property type="component" value="Unassembled WGS sequence"/>
</dbReference>
<dbReference type="STRING" id="1088818.A0A2H9ZWJ2"/>
<dbReference type="PROSITE" id="PS01031">
    <property type="entry name" value="SHSP"/>
    <property type="match status" value="1"/>
</dbReference>
<feature type="compositionally biased region" description="Basic and acidic residues" evidence="2">
    <location>
        <begin position="75"/>
        <end position="85"/>
    </location>
</feature>
<dbReference type="AlphaFoldDB" id="A0A2H9ZWJ2"/>
<keyword evidence="5" id="KW-1185">Reference proteome</keyword>
<proteinExistence type="inferred from homology"/>
<evidence type="ECO:0000256" key="1">
    <source>
        <dbReference type="PROSITE-ProRule" id="PRU00285"/>
    </source>
</evidence>
<feature type="region of interest" description="Disordered" evidence="2">
    <location>
        <begin position="75"/>
        <end position="110"/>
    </location>
</feature>
<protein>
    <recommendedName>
        <fullName evidence="3">SHSP domain-containing protein</fullName>
    </recommendedName>
</protein>
<feature type="compositionally biased region" description="Basic and acidic residues" evidence="2">
    <location>
        <begin position="98"/>
        <end position="110"/>
    </location>
</feature>
<dbReference type="OrthoDB" id="1431247at2759"/>
<evidence type="ECO:0000313" key="4">
    <source>
        <dbReference type="EMBL" id="PKA47633.1"/>
    </source>
</evidence>
<reference evidence="4 5" key="1">
    <citation type="journal article" date="2017" name="Nature">
        <title>The Apostasia genome and the evolution of orchids.</title>
        <authorList>
            <person name="Zhang G.Q."/>
            <person name="Liu K.W."/>
            <person name="Li Z."/>
            <person name="Lohaus R."/>
            <person name="Hsiao Y.Y."/>
            <person name="Niu S.C."/>
            <person name="Wang J.Y."/>
            <person name="Lin Y.C."/>
            <person name="Xu Q."/>
            <person name="Chen L.J."/>
            <person name="Yoshida K."/>
            <person name="Fujiwara S."/>
            <person name="Wang Z.W."/>
            <person name="Zhang Y.Q."/>
            <person name="Mitsuda N."/>
            <person name="Wang M."/>
            <person name="Liu G.H."/>
            <person name="Pecoraro L."/>
            <person name="Huang H.X."/>
            <person name="Xiao X.J."/>
            <person name="Lin M."/>
            <person name="Wu X.Y."/>
            <person name="Wu W.L."/>
            <person name="Chen Y.Y."/>
            <person name="Chang S.B."/>
            <person name="Sakamoto S."/>
            <person name="Ohme-Takagi M."/>
            <person name="Yagi M."/>
            <person name="Zeng S.J."/>
            <person name="Shen C.Y."/>
            <person name="Yeh C.M."/>
            <person name="Luo Y.B."/>
            <person name="Tsai W.C."/>
            <person name="Van de Peer Y."/>
            <person name="Liu Z.J."/>
        </authorList>
    </citation>
    <scope>NUCLEOTIDE SEQUENCE [LARGE SCALE GENOMIC DNA]</scope>
    <source>
        <strain evidence="5">cv. Shenzhen</strain>
        <tissue evidence="4">Stem</tissue>
    </source>
</reference>
<name>A0A2H9ZWJ2_9ASPA</name>
<gene>
    <name evidence="4" type="ORF">AXF42_Ash014829</name>
</gene>
<accession>A0A2H9ZWJ2</accession>
<evidence type="ECO:0000259" key="3">
    <source>
        <dbReference type="PROSITE" id="PS01031"/>
    </source>
</evidence>
<organism evidence="4 5">
    <name type="scientific">Apostasia shenzhenica</name>
    <dbReference type="NCBI Taxonomy" id="1088818"/>
    <lineage>
        <taxon>Eukaryota</taxon>
        <taxon>Viridiplantae</taxon>
        <taxon>Streptophyta</taxon>
        <taxon>Embryophyta</taxon>
        <taxon>Tracheophyta</taxon>
        <taxon>Spermatophyta</taxon>
        <taxon>Magnoliopsida</taxon>
        <taxon>Liliopsida</taxon>
        <taxon>Asparagales</taxon>
        <taxon>Orchidaceae</taxon>
        <taxon>Apostasioideae</taxon>
        <taxon>Apostasia</taxon>
    </lineage>
</organism>
<dbReference type="SUPFAM" id="SSF49764">
    <property type="entry name" value="HSP20-like chaperones"/>
    <property type="match status" value="1"/>
</dbReference>
<evidence type="ECO:0000256" key="2">
    <source>
        <dbReference type="SAM" id="MobiDB-lite"/>
    </source>
</evidence>
<dbReference type="InterPro" id="IPR008978">
    <property type="entry name" value="HSP20-like_chaperone"/>
</dbReference>
<feature type="domain" description="SHSP" evidence="3">
    <location>
        <begin position="1"/>
        <end position="86"/>
    </location>
</feature>
<evidence type="ECO:0000313" key="5">
    <source>
        <dbReference type="Proteomes" id="UP000236161"/>
    </source>
</evidence>
<comment type="similarity">
    <text evidence="1">Belongs to the small heat shock protein (HSP20) family.</text>
</comment>
<sequence length="184" mass="20713">MTSAFACLMKGFRKADLKVVVDDSGRITVRGTQRPRFARVDQSFKAPQDSDLDKITGRFENDHLALIIPKAASFRPEKDDKPAKAEEEEAAAAVKMESVSKKTNEPSSIKEKAFEELIPRRRCSTTGGRLEEREGRERRMALKEEDEGWLHWLGRSARSRNGQVMAVAVAAFSVGFYVSHKLRT</sequence>
<dbReference type="Gene3D" id="2.60.40.790">
    <property type="match status" value="1"/>
</dbReference>